<evidence type="ECO:0000256" key="1">
    <source>
        <dbReference type="PROSITE-ProRule" id="PRU00175"/>
    </source>
</evidence>
<keyword evidence="1" id="KW-0479">Metal-binding</keyword>
<organism evidence="5 6">
    <name type="scientific">Fragilariopsis cylindrus CCMP1102</name>
    <dbReference type="NCBI Taxonomy" id="635003"/>
    <lineage>
        <taxon>Eukaryota</taxon>
        <taxon>Sar</taxon>
        <taxon>Stramenopiles</taxon>
        <taxon>Ochrophyta</taxon>
        <taxon>Bacillariophyta</taxon>
        <taxon>Bacillariophyceae</taxon>
        <taxon>Bacillariophycidae</taxon>
        <taxon>Bacillariales</taxon>
        <taxon>Bacillariaceae</taxon>
        <taxon>Fragilariopsis</taxon>
    </lineage>
</organism>
<dbReference type="SUPFAM" id="SSF140931">
    <property type="entry name" value="Fic-like"/>
    <property type="match status" value="1"/>
</dbReference>
<dbReference type="KEGG" id="fcy:FRACYDRAFT_243544"/>
<dbReference type="InterPro" id="IPR036597">
    <property type="entry name" value="Fido-like_dom_sf"/>
</dbReference>
<feature type="compositionally biased region" description="Acidic residues" evidence="2">
    <location>
        <begin position="42"/>
        <end position="52"/>
    </location>
</feature>
<dbReference type="PROSITE" id="PS50089">
    <property type="entry name" value="ZF_RING_2"/>
    <property type="match status" value="1"/>
</dbReference>
<sequence>MTLFRAKRSIWMDSSSRSSSSSMNKIQRDPSSSDRNRKENEEHEDENEEDQEYFDIELTSDAIQDMVHGAINDCNNKVELDSVKGNKAVGPFVVRICNFQDKITLKSLSDGTHSCAGNILGTKHNDHLPECIISISAFVVRFSLSAYDASPSISLATSSTSNDRDGDDVDNDNDNDNDNNNDEFEDNENKDAKKRIKETYVAMKTANQYFPHIYVTQYEILYKKRSDTNCNDEETENQTSETKQYIATEEFCLPVGRIASLISSKKLTIEAFYQQSMQRTETEENVIEVTNFIEQHSAIMTLQSRKEKISLLSPSSFSLMMGSLKYFQNYTSALNEFDQMQRENQFTSLSDMTEDSSYADTYDGTGTITSNATCSEHQSWTQNKETLEYALLCKDEPLSSELLLRWHAWLMGDGLQKEAGSFRSEKSIHCPSEQIPERMESFCSSMEQHWLPQIKEKPSNIASFAAAVILGILDIAPFEAGNQCLARILLNWTLRRIGLPFCITFYSNQEEKSRFYSVIELARHNLCLVPQGCFDESKTAVIVQSTEGLDPLAGFLLDRIACAVTDFGLLVEKKAALSAEETDARLVRLARENAAESVCLICLDDNPNISTLCCGKPIHFNCLAKWLSSHSSCPQCRSTLPSLSSGRESRIANDGNDDFSTENLGIFNESLFHSLHSLSSSSSSEDSSSSSSYSSASSSIFLYSGLDYDVNDITSEEDDDGRRNTRNPSRVNHVPSDDEEDRHIYVSDNDDDSSESDIDHHSNYRESVNAHYVGFVGDMGSSDSDETTEDQYGLLCEDNRNNSENYPSRDNEPPRMSFLDPDLLNDVQNRRENIAIVESTSFDEENSSFHSLVDDDDEILFIPAFARPHHFLFDDDISRVD</sequence>
<dbReference type="InParanoid" id="A0A1E7F4F9"/>
<dbReference type="InterPro" id="IPR001841">
    <property type="entry name" value="Znf_RING"/>
</dbReference>
<keyword evidence="1" id="KW-0862">Zinc</keyword>
<dbReference type="InterPro" id="IPR003812">
    <property type="entry name" value="Fido"/>
</dbReference>
<dbReference type="PANTHER" id="PTHR13504:SF38">
    <property type="entry name" value="FIDO DOMAIN-CONTAINING PROTEIN"/>
    <property type="match status" value="1"/>
</dbReference>
<evidence type="ECO:0000313" key="6">
    <source>
        <dbReference type="Proteomes" id="UP000095751"/>
    </source>
</evidence>
<evidence type="ECO:0000313" key="5">
    <source>
        <dbReference type="EMBL" id="OEU13027.1"/>
    </source>
</evidence>
<feature type="domain" description="RING-type" evidence="3">
    <location>
        <begin position="599"/>
        <end position="637"/>
    </location>
</feature>
<dbReference type="InterPro" id="IPR040198">
    <property type="entry name" value="Fido_containing"/>
</dbReference>
<dbReference type="Proteomes" id="UP000095751">
    <property type="component" value="Unassembled WGS sequence"/>
</dbReference>
<feature type="compositionally biased region" description="Basic and acidic residues" evidence="2">
    <location>
        <begin position="797"/>
        <end position="813"/>
    </location>
</feature>
<feature type="compositionally biased region" description="Acidic residues" evidence="2">
    <location>
        <begin position="165"/>
        <end position="188"/>
    </location>
</feature>
<name>A0A1E7F4F9_9STRA</name>
<dbReference type="Gene3D" id="3.30.40.10">
    <property type="entry name" value="Zinc/RING finger domain, C3HC4 (zinc finger)"/>
    <property type="match status" value="1"/>
</dbReference>
<dbReference type="EMBL" id="KV784363">
    <property type="protein sequence ID" value="OEU13027.1"/>
    <property type="molecule type" value="Genomic_DNA"/>
</dbReference>
<dbReference type="Pfam" id="PF13639">
    <property type="entry name" value="zf-RING_2"/>
    <property type="match status" value="1"/>
</dbReference>
<dbReference type="AlphaFoldDB" id="A0A1E7F4F9"/>
<gene>
    <name evidence="5" type="ORF">FRACYDRAFT_243544</name>
</gene>
<feature type="domain" description="Fido" evidence="4">
    <location>
        <begin position="398"/>
        <end position="558"/>
    </location>
</feature>
<dbReference type="PANTHER" id="PTHR13504">
    <property type="entry name" value="FIDO DOMAIN-CONTAINING PROTEIN DDB_G0283145"/>
    <property type="match status" value="1"/>
</dbReference>
<feature type="region of interest" description="Disordered" evidence="2">
    <location>
        <begin position="153"/>
        <end position="191"/>
    </location>
</feature>
<feature type="compositionally biased region" description="Basic and acidic residues" evidence="2">
    <location>
        <begin position="26"/>
        <end position="41"/>
    </location>
</feature>
<dbReference type="GO" id="GO:0008270">
    <property type="term" value="F:zinc ion binding"/>
    <property type="evidence" value="ECO:0007669"/>
    <property type="project" value="UniProtKB-KW"/>
</dbReference>
<reference evidence="5 6" key="1">
    <citation type="submission" date="2016-09" db="EMBL/GenBank/DDBJ databases">
        <title>Extensive genetic diversity and differential bi-allelic expression allows diatom success in the polar Southern Ocean.</title>
        <authorList>
            <consortium name="DOE Joint Genome Institute"/>
            <person name="Mock T."/>
            <person name="Otillar R.P."/>
            <person name="Strauss J."/>
            <person name="Dupont C."/>
            <person name="Frickenhaus S."/>
            <person name="Maumus F."/>
            <person name="Mcmullan M."/>
            <person name="Sanges R."/>
            <person name="Schmutz J."/>
            <person name="Toseland A."/>
            <person name="Valas R."/>
            <person name="Veluchamy A."/>
            <person name="Ward B.J."/>
            <person name="Allen A."/>
            <person name="Barry K."/>
            <person name="Falciatore A."/>
            <person name="Ferrante M."/>
            <person name="Fortunato A.E."/>
            <person name="Gloeckner G."/>
            <person name="Gruber A."/>
            <person name="Hipkin R."/>
            <person name="Janech M."/>
            <person name="Kroth P."/>
            <person name="Leese F."/>
            <person name="Lindquist E."/>
            <person name="Lyon B.R."/>
            <person name="Martin J."/>
            <person name="Mayer C."/>
            <person name="Parker M."/>
            <person name="Quesneville H."/>
            <person name="Raymond J."/>
            <person name="Uhlig C."/>
            <person name="Valentin K.U."/>
            <person name="Worden A.Z."/>
            <person name="Armbrust E.V."/>
            <person name="Bowler C."/>
            <person name="Green B."/>
            <person name="Moulton V."/>
            <person name="Van Oosterhout C."/>
            <person name="Grigoriev I."/>
        </authorList>
    </citation>
    <scope>NUCLEOTIDE SEQUENCE [LARGE SCALE GENOMIC DNA]</scope>
    <source>
        <strain evidence="5 6">CCMP1102</strain>
    </source>
</reference>
<dbReference type="InterPro" id="IPR013083">
    <property type="entry name" value="Znf_RING/FYVE/PHD"/>
</dbReference>
<dbReference type="Gene3D" id="1.10.3290.10">
    <property type="entry name" value="Fido-like domain"/>
    <property type="match status" value="1"/>
</dbReference>
<accession>A0A1E7F4F9</accession>
<keyword evidence="6" id="KW-1185">Reference proteome</keyword>
<dbReference type="PROSITE" id="PS51459">
    <property type="entry name" value="FIDO"/>
    <property type="match status" value="1"/>
</dbReference>
<keyword evidence="1" id="KW-0863">Zinc-finger</keyword>
<protein>
    <recommendedName>
        <fullName evidence="7">RING-type domain-containing protein</fullName>
    </recommendedName>
</protein>
<evidence type="ECO:0000259" key="3">
    <source>
        <dbReference type="PROSITE" id="PS50089"/>
    </source>
</evidence>
<evidence type="ECO:0000259" key="4">
    <source>
        <dbReference type="PROSITE" id="PS51459"/>
    </source>
</evidence>
<feature type="region of interest" description="Disordered" evidence="2">
    <location>
        <begin position="1"/>
        <end position="52"/>
    </location>
</feature>
<evidence type="ECO:0008006" key="7">
    <source>
        <dbReference type="Google" id="ProtNLM"/>
    </source>
</evidence>
<evidence type="ECO:0000256" key="2">
    <source>
        <dbReference type="SAM" id="MobiDB-lite"/>
    </source>
</evidence>
<dbReference type="Pfam" id="PF02661">
    <property type="entry name" value="Fic"/>
    <property type="match status" value="1"/>
</dbReference>
<proteinExistence type="predicted"/>
<feature type="region of interest" description="Disordered" evidence="2">
    <location>
        <begin position="796"/>
        <end position="815"/>
    </location>
</feature>
<dbReference type="SUPFAM" id="SSF57850">
    <property type="entry name" value="RING/U-box"/>
    <property type="match status" value="1"/>
</dbReference>
<dbReference type="OrthoDB" id="49282at2759"/>
<dbReference type="SMART" id="SM00184">
    <property type="entry name" value="RING"/>
    <property type="match status" value="1"/>
</dbReference>
<feature type="region of interest" description="Disordered" evidence="2">
    <location>
        <begin position="712"/>
        <end position="760"/>
    </location>
</feature>